<sequence>MTTAAPPVLVVGAKGLGPGGGVTTLHLDRAGSARRAAGTIVPAARPVAITAGDGVVYVACAGEDAILSIRVAADGRLGRWTRTPAAGRSPCSCAVVPGGYLATANYLAGTVSLHALDRTGLLGAPADVAQVPRRPPGPVRERQPGPRPHQVRIGPGGEVLVCDLGGDAVWSYEVRRGRLRLAGRLDLPPGTGPRNLAPSAGPPGAAAAVVAGELAGTAVGVDLRARRVHSPPLAVGPGSGQPAGIAAGPAATYVADRASDTVTAFRWEHGTLRRTADLAVAAFPLSLAVAGYDGQDHLVVASRDAGVVSGHAIGADGAPDPRPSFRVAVPGVIAVSAYRP</sequence>
<dbReference type="InterPro" id="IPR011048">
    <property type="entry name" value="Haem_d1_sf"/>
</dbReference>
<dbReference type="InterPro" id="IPR015943">
    <property type="entry name" value="WD40/YVTN_repeat-like_dom_sf"/>
</dbReference>
<reference evidence="4" key="1">
    <citation type="submission" date="2016-10" db="EMBL/GenBank/DDBJ databases">
        <authorList>
            <person name="Varghese N."/>
            <person name="Submissions S."/>
        </authorList>
    </citation>
    <scope>NUCLEOTIDE SEQUENCE [LARGE SCALE GENOMIC DNA]</scope>
    <source>
        <strain evidence="4">DSM 45237</strain>
    </source>
</reference>
<dbReference type="RefSeq" id="WP_074946825.1">
    <property type="nucleotide sequence ID" value="NZ_FNUC01000004.1"/>
</dbReference>
<evidence type="ECO:0000313" key="4">
    <source>
        <dbReference type="Proteomes" id="UP000181980"/>
    </source>
</evidence>
<dbReference type="PANTHER" id="PTHR30344:SF1">
    <property type="entry name" value="6-PHOSPHOGLUCONOLACTONASE"/>
    <property type="match status" value="1"/>
</dbReference>
<dbReference type="Pfam" id="PF10282">
    <property type="entry name" value="Lactonase"/>
    <property type="match status" value="1"/>
</dbReference>
<evidence type="ECO:0000313" key="3">
    <source>
        <dbReference type="EMBL" id="SEF18099.1"/>
    </source>
</evidence>
<dbReference type="GO" id="GO:0017057">
    <property type="term" value="F:6-phosphogluconolactonase activity"/>
    <property type="evidence" value="ECO:0007669"/>
    <property type="project" value="TreeGrafter"/>
</dbReference>
<evidence type="ECO:0000256" key="2">
    <source>
        <dbReference type="SAM" id="MobiDB-lite"/>
    </source>
</evidence>
<feature type="region of interest" description="Disordered" evidence="2">
    <location>
        <begin position="128"/>
        <end position="148"/>
    </location>
</feature>
<accession>A0A1H5PWM0</accession>
<dbReference type="EMBL" id="FNUC01000004">
    <property type="protein sequence ID" value="SEF18099.1"/>
    <property type="molecule type" value="Genomic_DNA"/>
</dbReference>
<dbReference type="Gene3D" id="2.130.10.10">
    <property type="entry name" value="YVTN repeat-like/Quinoprotein amine dehydrogenase"/>
    <property type="match status" value="1"/>
</dbReference>
<comment type="similarity">
    <text evidence="1">Belongs to the cycloisomerase 2 family.</text>
</comment>
<dbReference type="InterPro" id="IPR019405">
    <property type="entry name" value="Lactonase_7-beta_prop"/>
</dbReference>
<organism evidence="3 4">
    <name type="scientific">Jiangella alba</name>
    <dbReference type="NCBI Taxonomy" id="561176"/>
    <lineage>
        <taxon>Bacteria</taxon>
        <taxon>Bacillati</taxon>
        <taxon>Actinomycetota</taxon>
        <taxon>Actinomycetes</taxon>
        <taxon>Jiangellales</taxon>
        <taxon>Jiangellaceae</taxon>
        <taxon>Jiangella</taxon>
    </lineage>
</organism>
<dbReference type="STRING" id="561176.SAMN04488561_6221"/>
<keyword evidence="4" id="KW-1185">Reference proteome</keyword>
<dbReference type="PANTHER" id="PTHR30344">
    <property type="entry name" value="6-PHOSPHOGLUCONOLACTONASE-RELATED"/>
    <property type="match status" value="1"/>
</dbReference>
<dbReference type="SUPFAM" id="SSF51004">
    <property type="entry name" value="C-terminal (heme d1) domain of cytochrome cd1-nitrite reductase"/>
    <property type="match status" value="1"/>
</dbReference>
<gene>
    <name evidence="3" type="ORF">SAMN04488561_6221</name>
</gene>
<proteinExistence type="inferred from homology"/>
<dbReference type="AlphaFoldDB" id="A0A1H5PWM0"/>
<dbReference type="InterPro" id="IPR050282">
    <property type="entry name" value="Cycloisomerase_2"/>
</dbReference>
<dbReference type="Proteomes" id="UP000181980">
    <property type="component" value="Unassembled WGS sequence"/>
</dbReference>
<evidence type="ECO:0000256" key="1">
    <source>
        <dbReference type="ARBA" id="ARBA00005564"/>
    </source>
</evidence>
<name>A0A1H5PWM0_9ACTN</name>
<protein>
    <submittedName>
        <fullName evidence="3">Lactonase, 7-bladed beta-propeller</fullName>
    </submittedName>
</protein>